<evidence type="ECO:0000256" key="5">
    <source>
        <dbReference type="ARBA" id="ARBA00023034"/>
    </source>
</evidence>
<comment type="similarity">
    <text evidence="2">Belongs to the VPS52 family.</text>
</comment>
<keyword evidence="3" id="KW-0813">Transport</keyword>
<evidence type="ECO:0000256" key="6">
    <source>
        <dbReference type="SAM" id="MobiDB-lite"/>
    </source>
</evidence>
<keyword evidence="10" id="KW-1185">Reference proteome</keyword>
<comment type="subcellular location">
    <subcellularLocation>
        <location evidence="1">Golgi apparatus</location>
        <location evidence="1">trans-Golgi network</location>
    </subcellularLocation>
</comment>
<dbReference type="GO" id="GO:0015031">
    <property type="term" value="P:protein transport"/>
    <property type="evidence" value="ECO:0007669"/>
    <property type="project" value="UniProtKB-KW"/>
</dbReference>
<feature type="region of interest" description="Disordered" evidence="6">
    <location>
        <begin position="1"/>
        <end position="125"/>
    </location>
</feature>
<proteinExistence type="inferred from homology"/>
<gene>
    <name evidence="9" type="ORF">M011DRAFT_401614</name>
</gene>
<dbReference type="Pfam" id="PF20655">
    <property type="entry name" value="Vps52_C"/>
    <property type="match status" value="1"/>
</dbReference>
<dbReference type="InterPro" id="IPR048361">
    <property type="entry name" value="Vps52_C"/>
</dbReference>
<organism evidence="9 10">
    <name type="scientific">Sporormia fimetaria CBS 119925</name>
    <dbReference type="NCBI Taxonomy" id="1340428"/>
    <lineage>
        <taxon>Eukaryota</taxon>
        <taxon>Fungi</taxon>
        <taxon>Dikarya</taxon>
        <taxon>Ascomycota</taxon>
        <taxon>Pezizomycotina</taxon>
        <taxon>Dothideomycetes</taxon>
        <taxon>Pleosporomycetidae</taxon>
        <taxon>Pleosporales</taxon>
        <taxon>Sporormiaceae</taxon>
        <taxon>Sporormia</taxon>
    </lineage>
</organism>
<keyword evidence="5" id="KW-0333">Golgi apparatus</keyword>
<evidence type="ECO:0000313" key="9">
    <source>
        <dbReference type="EMBL" id="KAF2747884.1"/>
    </source>
</evidence>
<dbReference type="GO" id="GO:0032456">
    <property type="term" value="P:endocytic recycling"/>
    <property type="evidence" value="ECO:0007669"/>
    <property type="project" value="TreeGrafter"/>
</dbReference>
<dbReference type="Pfam" id="PF04129">
    <property type="entry name" value="Vps52_CC"/>
    <property type="match status" value="1"/>
</dbReference>
<dbReference type="GO" id="GO:0006896">
    <property type="term" value="P:Golgi to vacuole transport"/>
    <property type="evidence" value="ECO:0007669"/>
    <property type="project" value="TreeGrafter"/>
</dbReference>
<evidence type="ECO:0000256" key="3">
    <source>
        <dbReference type="ARBA" id="ARBA00022448"/>
    </source>
</evidence>
<dbReference type="PANTHER" id="PTHR14190:SF7">
    <property type="entry name" value="VACUOLAR PROTEIN SORTING-ASSOCIATED PROTEIN 52 HOMOLOG"/>
    <property type="match status" value="1"/>
</dbReference>
<sequence length="678" mass="75438">MWGLDRLAAHATPSGTPPPRRDTYSPAPRRPYQAAGPVPLPPRPGLPARTSSLSLLNSPASSSTSLPSTARVPNGSGRRRPGPGGLPPPDVPHPLHVLHSIMGGPPREAERGEQEIPSKGAERPDEIVDEIDFGGLSLREFAAQDTQRSSIVHTYSNQSVEEYDAEKVKFEELHKSILACDEVLKSVETYLTNFQADLGAVSAEIESLQNRSTTLNTKLENRKVVEKLLGPAVEDISIAPAVVRKISEGPVDEGFLRALSDLERRSKTMETKAKEQPDMKAISDIKPLIEHLTNKAVERIRDYIVAQIKAIRSPSINAQIIQQQAFLKYKDLYAFLAKHQPELAQQIAQAYIYTMRWYYLNHFTRYRTALEKLKLHTLDKHDILGEDPSAKRSGTLLSTTRAAPTHDAFSLGRRLDILKHPNPSALTAYLAEEEKTSHYLEIPFRSFNLALLDNASFEYTFLTTYFSPSQNYHAISRTFSSIFEPTLSLGQILTRQLVETTTDTLGVLLCVRINQHHAFELQRRKVPALESYINATNMLLWPRFQQILDQHCSSLSKLTSSLPNHASASSLLSSSSSTTASTAPTPLTQRFANLVAGILALSSEAGDDEPVSVSIGRLRSEFEAYLTRASKGVQESRKRERFLCNNYSLVCTILGDVGGRLAEENRAHFERLRRAFDK</sequence>
<protein>
    <submittedName>
        <fullName evidence="9">Sac2 family protein</fullName>
    </submittedName>
</protein>
<dbReference type="OrthoDB" id="19482at2759"/>
<dbReference type="AlphaFoldDB" id="A0A6A6VDS1"/>
<evidence type="ECO:0000256" key="2">
    <source>
        <dbReference type="ARBA" id="ARBA00008180"/>
    </source>
</evidence>
<dbReference type="GO" id="GO:0019905">
    <property type="term" value="F:syntaxin binding"/>
    <property type="evidence" value="ECO:0007669"/>
    <property type="project" value="TreeGrafter"/>
</dbReference>
<dbReference type="GO" id="GO:0000938">
    <property type="term" value="C:GARP complex"/>
    <property type="evidence" value="ECO:0007669"/>
    <property type="project" value="TreeGrafter"/>
</dbReference>
<evidence type="ECO:0000256" key="4">
    <source>
        <dbReference type="ARBA" id="ARBA00022927"/>
    </source>
</evidence>
<evidence type="ECO:0000259" key="8">
    <source>
        <dbReference type="Pfam" id="PF20655"/>
    </source>
</evidence>
<feature type="compositionally biased region" description="Basic and acidic residues" evidence="6">
    <location>
        <begin position="107"/>
        <end position="125"/>
    </location>
</feature>
<feature type="domain" description="Vps52 C-terminal" evidence="8">
    <location>
        <begin position="354"/>
        <end position="673"/>
    </location>
</feature>
<dbReference type="PANTHER" id="PTHR14190">
    <property type="entry name" value="SUPPRESSOR OF ACTIN MUTATIONS 2/VACUOLAR PROTEIN SORTING 52"/>
    <property type="match status" value="1"/>
</dbReference>
<dbReference type="Proteomes" id="UP000799440">
    <property type="component" value="Unassembled WGS sequence"/>
</dbReference>
<evidence type="ECO:0000313" key="10">
    <source>
        <dbReference type="Proteomes" id="UP000799440"/>
    </source>
</evidence>
<evidence type="ECO:0000259" key="7">
    <source>
        <dbReference type="Pfam" id="PF04129"/>
    </source>
</evidence>
<evidence type="ECO:0000256" key="1">
    <source>
        <dbReference type="ARBA" id="ARBA00004601"/>
    </source>
</evidence>
<dbReference type="InterPro" id="IPR048319">
    <property type="entry name" value="Vps52_CC"/>
</dbReference>
<keyword evidence="4" id="KW-0653">Protein transport</keyword>
<reference evidence="9" key="1">
    <citation type="journal article" date="2020" name="Stud. Mycol.">
        <title>101 Dothideomycetes genomes: a test case for predicting lifestyles and emergence of pathogens.</title>
        <authorList>
            <person name="Haridas S."/>
            <person name="Albert R."/>
            <person name="Binder M."/>
            <person name="Bloem J."/>
            <person name="Labutti K."/>
            <person name="Salamov A."/>
            <person name="Andreopoulos B."/>
            <person name="Baker S."/>
            <person name="Barry K."/>
            <person name="Bills G."/>
            <person name="Bluhm B."/>
            <person name="Cannon C."/>
            <person name="Castanera R."/>
            <person name="Culley D."/>
            <person name="Daum C."/>
            <person name="Ezra D."/>
            <person name="Gonzalez J."/>
            <person name="Henrissat B."/>
            <person name="Kuo A."/>
            <person name="Liang C."/>
            <person name="Lipzen A."/>
            <person name="Lutzoni F."/>
            <person name="Magnuson J."/>
            <person name="Mondo S."/>
            <person name="Nolan M."/>
            <person name="Ohm R."/>
            <person name="Pangilinan J."/>
            <person name="Park H.-J."/>
            <person name="Ramirez L."/>
            <person name="Alfaro M."/>
            <person name="Sun H."/>
            <person name="Tritt A."/>
            <person name="Yoshinaga Y."/>
            <person name="Zwiers L.-H."/>
            <person name="Turgeon B."/>
            <person name="Goodwin S."/>
            <person name="Spatafora J."/>
            <person name="Crous P."/>
            <person name="Grigoriev I."/>
        </authorList>
    </citation>
    <scope>NUCLEOTIDE SEQUENCE</scope>
    <source>
        <strain evidence="9">CBS 119925</strain>
    </source>
</reference>
<dbReference type="GO" id="GO:0005829">
    <property type="term" value="C:cytosol"/>
    <property type="evidence" value="ECO:0007669"/>
    <property type="project" value="GOC"/>
</dbReference>
<feature type="domain" description="Vps52 coiled-coil" evidence="7">
    <location>
        <begin position="167"/>
        <end position="336"/>
    </location>
</feature>
<dbReference type="GO" id="GO:0042147">
    <property type="term" value="P:retrograde transport, endosome to Golgi"/>
    <property type="evidence" value="ECO:0007669"/>
    <property type="project" value="TreeGrafter"/>
</dbReference>
<name>A0A6A6VDS1_9PLEO</name>
<feature type="compositionally biased region" description="Low complexity" evidence="6">
    <location>
        <begin position="46"/>
        <end position="76"/>
    </location>
</feature>
<accession>A0A6A6VDS1</accession>
<dbReference type="EMBL" id="MU006571">
    <property type="protein sequence ID" value="KAF2747884.1"/>
    <property type="molecule type" value="Genomic_DNA"/>
</dbReference>
<dbReference type="InterPro" id="IPR007258">
    <property type="entry name" value="Vps52"/>
</dbReference>